<evidence type="ECO:0000256" key="4">
    <source>
        <dbReference type="ARBA" id="ARBA00023136"/>
    </source>
</evidence>
<evidence type="ECO:0000259" key="6">
    <source>
        <dbReference type="PROSITE" id="PS50850"/>
    </source>
</evidence>
<proteinExistence type="predicted"/>
<dbReference type="InterPro" id="IPR052952">
    <property type="entry name" value="MFS-Transporter"/>
</dbReference>
<keyword evidence="3 5" id="KW-1133">Transmembrane helix</keyword>
<protein>
    <submittedName>
        <fullName evidence="7">MFS transporter</fullName>
    </submittedName>
</protein>
<evidence type="ECO:0000256" key="5">
    <source>
        <dbReference type="SAM" id="Phobius"/>
    </source>
</evidence>
<dbReference type="InterPro" id="IPR011701">
    <property type="entry name" value="MFS"/>
</dbReference>
<dbReference type="InterPro" id="IPR036259">
    <property type="entry name" value="MFS_trans_sf"/>
</dbReference>
<feature type="transmembrane region" description="Helical" evidence="5">
    <location>
        <begin position="156"/>
        <end position="179"/>
    </location>
</feature>
<feature type="transmembrane region" description="Helical" evidence="5">
    <location>
        <begin position="66"/>
        <end position="86"/>
    </location>
</feature>
<evidence type="ECO:0000313" key="8">
    <source>
        <dbReference type="Proteomes" id="UP000620591"/>
    </source>
</evidence>
<keyword evidence="4 5" id="KW-0472">Membrane</keyword>
<comment type="subcellular location">
    <subcellularLocation>
        <location evidence="1">Cell membrane</location>
        <topology evidence="1">Multi-pass membrane protein</topology>
    </subcellularLocation>
</comment>
<keyword evidence="2 5" id="KW-0812">Transmembrane</keyword>
<feature type="transmembrane region" description="Helical" evidence="5">
    <location>
        <begin position="38"/>
        <end position="59"/>
    </location>
</feature>
<dbReference type="AlphaFoldDB" id="A0A8I0K379"/>
<dbReference type="Proteomes" id="UP000620591">
    <property type="component" value="Unassembled WGS sequence"/>
</dbReference>
<organism evidence="7 8">
    <name type="scientific">Aeromicrobium senzhongii</name>
    <dbReference type="NCBI Taxonomy" id="2663859"/>
    <lineage>
        <taxon>Bacteria</taxon>
        <taxon>Bacillati</taxon>
        <taxon>Actinomycetota</taxon>
        <taxon>Actinomycetes</taxon>
        <taxon>Propionibacteriales</taxon>
        <taxon>Nocardioidaceae</taxon>
        <taxon>Aeromicrobium</taxon>
    </lineage>
</organism>
<feature type="domain" description="Major facilitator superfamily (MFS) profile" evidence="6">
    <location>
        <begin position="1"/>
        <end position="379"/>
    </location>
</feature>
<dbReference type="SUPFAM" id="SSF103473">
    <property type="entry name" value="MFS general substrate transporter"/>
    <property type="match status" value="1"/>
</dbReference>
<dbReference type="PANTHER" id="PTHR23527:SF1">
    <property type="entry name" value="BLL3282 PROTEIN"/>
    <property type="match status" value="1"/>
</dbReference>
<feature type="transmembrane region" description="Helical" evidence="5">
    <location>
        <begin position="233"/>
        <end position="252"/>
    </location>
</feature>
<dbReference type="Gene3D" id="1.20.1250.20">
    <property type="entry name" value="MFS general substrate transporter like domains"/>
    <property type="match status" value="2"/>
</dbReference>
<comment type="caution">
    <text evidence="7">The sequence shown here is derived from an EMBL/GenBank/DDBJ whole genome shotgun (WGS) entry which is preliminary data.</text>
</comment>
<feature type="transmembrane region" description="Helical" evidence="5">
    <location>
        <begin position="207"/>
        <end position="227"/>
    </location>
</feature>
<dbReference type="EMBL" id="JACTVM010000006">
    <property type="protein sequence ID" value="MBC9227664.1"/>
    <property type="molecule type" value="Genomic_DNA"/>
</dbReference>
<reference evidence="7" key="1">
    <citation type="submission" date="2020-09" db="EMBL/GenBank/DDBJ databases">
        <title>Novel species in genus Aeromicrobium.</title>
        <authorList>
            <person name="Zhang G."/>
        </authorList>
    </citation>
    <scope>NUCLEOTIDE SEQUENCE</scope>
    <source>
        <strain evidence="7">Zg-636</strain>
    </source>
</reference>
<evidence type="ECO:0000256" key="3">
    <source>
        <dbReference type="ARBA" id="ARBA00022989"/>
    </source>
</evidence>
<dbReference type="PROSITE" id="PS50850">
    <property type="entry name" value="MFS"/>
    <property type="match status" value="1"/>
</dbReference>
<dbReference type="PANTHER" id="PTHR23527">
    <property type="entry name" value="BLL3282 PROTEIN"/>
    <property type="match status" value="1"/>
</dbReference>
<sequence length="379" mass="38315">MLTAAMAAQVTATAIVSTPLLLIPFLHLDQGLSLVASGGLAAAPTVGTLLTLVAWGAVVDRVGERISLTAGLLILVAGSTVALTGARADEATLLAAGFALCGVGASSSNSASGRLVVGWFPAERRGLAMGIRQTGLPLGVGLAALVVPGWADQRGIASVVGLCVGLAVVSTIFVGLTVVDPPRPRSSDPVAAANPYRGDVRLVRIHAASALLVIPQYVVWSFMLLWLIDRHGWSAAAAGALYAGSQVLGAAGRVGAGWWSDRVGDRLGPMRQVATAATVVMVALAAFDATPLAIAVMVVAAVVTVAPNGLAFTAVAEIAGPLWSGRAFGIQNTGQYLTAAAVPPLMGAVIQHAGYGWAFAGAAIFPLFAIALVPVATRR</sequence>
<feature type="transmembrane region" description="Helical" evidence="5">
    <location>
        <begin position="273"/>
        <end position="303"/>
    </location>
</feature>
<name>A0A8I0K379_9ACTN</name>
<dbReference type="GO" id="GO:0022857">
    <property type="term" value="F:transmembrane transporter activity"/>
    <property type="evidence" value="ECO:0007669"/>
    <property type="project" value="InterPro"/>
</dbReference>
<dbReference type="InterPro" id="IPR020846">
    <property type="entry name" value="MFS_dom"/>
</dbReference>
<dbReference type="Pfam" id="PF07690">
    <property type="entry name" value="MFS_1"/>
    <property type="match status" value="1"/>
</dbReference>
<accession>A0A8I0K379</accession>
<dbReference type="GO" id="GO:0005886">
    <property type="term" value="C:plasma membrane"/>
    <property type="evidence" value="ECO:0007669"/>
    <property type="project" value="UniProtKB-SubCell"/>
</dbReference>
<evidence type="ECO:0000256" key="2">
    <source>
        <dbReference type="ARBA" id="ARBA00022692"/>
    </source>
</evidence>
<evidence type="ECO:0000256" key="1">
    <source>
        <dbReference type="ARBA" id="ARBA00004651"/>
    </source>
</evidence>
<feature type="transmembrane region" description="Helical" evidence="5">
    <location>
        <begin position="129"/>
        <end position="150"/>
    </location>
</feature>
<gene>
    <name evidence="7" type="ORF">IBG24_15210</name>
</gene>
<feature type="transmembrane region" description="Helical" evidence="5">
    <location>
        <begin position="355"/>
        <end position="376"/>
    </location>
</feature>
<evidence type="ECO:0000313" key="7">
    <source>
        <dbReference type="EMBL" id="MBC9227664.1"/>
    </source>
</evidence>